<reference evidence="6 7" key="1">
    <citation type="submission" date="2016-03" db="EMBL/GenBank/DDBJ databases">
        <authorList>
            <person name="Ploux O."/>
        </authorList>
    </citation>
    <scope>NUCLEOTIDE SEQUENCE [LARGE SCALE GENOMIC DNA]</scope>
    <source>
        <strain evidence="6 7">UAMH 11012</strain>
    </source>
</reference>
<evidence type="ECO:0000256" key="3">
    <source>
        <dbReference type="ARBA" id="ARBA00022827"/>
    </source>
</evidence>
<dbReference type="OrthoDB" id="47494at2759"/>
<evidence type="ECO:0000256" key="2">
    <source>
        <dbReference type="ARBA" id="ARBA00022630"/>
    </source>
</evidence>
<evidence type="ECO:0000313" key="6">
    <source>
        <dbReference type="EMBL" id="CZR58656.1"/>
    </source>
</evidence>
<dbReference type="InterPro" id="IPR036188">
    <property type="entry name" value="FAD/NAD-bd_sf"/>
</dbReference>
<keyword evidence="5 6" id="KW-0503">Monooxygenase</keyword>
<dbReference type="SUPFAM" id="SSF51905">
    <property type="entry name" value="FAD/NAD(P)-binding domain"/>
    <property type="match status" value="1"/>
</dbReference>
<keyword evidence="7" id="KW-1185">Reference proteome</keyword>
<organism evidence="6 7">
    <name type="scientific">Phialocephala subalpina</name>
    <dbReference type="NCBI Taxonomy" id="576137"/>
    <lineage>
        <taxon>Eukaryota</taxon>
        <taxon>Fungi</taxon>
        <taxon>Dikarya</taxon>
        <taxon>Ascomycota</taxon>
        <taxon>Pezizomycotina</taxon>
        <taxon>Leotiomycetes</taxon>
        <taxon>Helotiales</taxon>
        <taxon>Mollisiaceae</taxon>
        <taxon>Phialocephala</taxon>
        <taxon>Phialocephala fortinii species complex</taxon>
    </lineage>
</organism>
<dbReference type="STRING" id="576137.A0A1L7X0V8"/>
<dbReference type="EMBL" id="FJOG01000012">
    <property type="protein sequence ID" value="CZR58656.1"/>
    <property type="molecule type" value="Genomic_DNA"/>
</dbReference>
<keyword evidence="3" id="KW-0274">FAD</keyword>
<dbReference type="PANTHER" id="PTHR47178">
    <property type="entry name" value="MONOOXYGENASE, FAD-BINDING"/>
    <property type="match status" value="1"/>
</dbReference>
<evidence type="ECO:0000256" key="1">
    <source>
        <dbReference type="ARBA" id="ARBA00001974"/>
    </source>
</evidence>
<evidence type="ECO:0000256" key="5">
    <source>
        <dbReference type="ARBA" id="ARBA00023033"/>
    </source>
</evidence>
<evidence type="ECO:0000256" key="4">
    <source>
        <dbReference type="ARBA" id="ARBA00023002"/>
    </source>
</evidence>
<gene>
    <name evidence="6" type="ORF">PAC_08548</name>
</gene>
<dbReference type="Gene3D" id="3.50.50.60">
    <property type="entry name" value="FAD/NAD(P)-binding domain"/>
    <property type="match status" value="1"/>
</dbReference>
<sequence>MVIGADGNNSVVRKHLLPEAYKLNLSPVNLVDVARHFTPEQAAPIRAIDPLLFQGLHPEIANYLWYSIQLVERRGEGCHSEDSCGKVASMKRRVDGYSVPLRSIVMDIPDDLPFTTPLRLTDFPCVLWNNSNKQMTLTADSCHTMMMYHGEEANHGILDAALLVDQLKKVHEGSVPLKTAIASYEAEIRPRTHEIVLKSRQAALDAHD</sequence>
<dbReference type="Proteomes" id="UP000184330">
    <property type="component" value="Unassembled WGS sequence"/>
</dbReference>
<protein>
    <submittedName>
        <fullName evidence="6">Related to monooxygenase</fullName>
    </submittedName>
</protein>
<evidence type="ECO:0000313" key="7">
    <source>
        <dbReference type="Proteomes" id="UP000184330"/>
    </source>
</evidence>
<comment type="cofactor">
    <cofactor evidence="1">
        <name>FAD</name>
        <dbReference type="ChEBI" id="CHEBI:57692"/>
    </cofactor>
</comment>
<keyword evidence="4" id="KW-0560">Oxidoreductase</keyword>
<name>A0A1L7X0V8_9HELO</name>
<dbReference type="AlphaFoldDB" id="A0A1L7X0V8"/>
<proteinExistence type="predicted"/>
<accession>A0A1L7X0V8</accession>
<dbReference type="PANTHER" id="PTHR47178:SF1">
    <property type="entry name" value="FAD-BINDING DOMAIN-CONTAINING PROTEIN-RELATED"/>
    <property type="match status" value="1"/>
</dbReference>
<keyword evidence="2" id="KW-0285">Flavoprotein</keyword>
<dbReference type="GO" id="GO:0004497">
    <property type="term" value="F:monooxygenase activity"/>
    <property type="evidence" value="ECO:0007669"/>
    <property type="project" value="UniProtKB-KW"/>
</dbReference>